<dbReference type="Proteomes" id="UP000587527">
    <property type="component" value="Unassembled WGS sequence"/>
</dbReference>
<evidence type="ECO:0000313" key="2">
    <source>
        <dbReference type="Proteomes" id="UP000587527"/>
    </source>
</evidence>
<reference evidence="1 2" key="1">
    <citation type="submission" date="2020-08" db="EMBL/GenBank/DDBJ databases">
        <title>Sequencing the genomes of 1000 actinobacteria strains.</title>
        <authorList>
            <person name="Klenk H.-P."/>
        </authorList>
    </citation>
    <scope>NUCLEOTIDE SEQUENCE [LARGE SCALE GENOMIC DNA]</scope>
    <source>
        <strain evidence="1 2">DSM 45362</strain>
    </source>
</reference>
<evidence type="ECO:0008006" key="3">
    <source>
        <dbReference type="Google" id="ProtNLM"/>
    </source>
</evidence>
<keyword evidence="2" id="KW-1185">Reference proteome</keyword>
<gene>
    <name evidence="1" type="ORF">F4553_006194</name>
</gene>
<dbReference type="AlphaFoldDB" id="A0A841C1B4"/>
<proteinExistence type="predicted"/>
<dbReference type="EMBL" id="JACHMN010000003">
    <property type="protein sequence ID" value="MBB5872760.1"/>
    <property type="molecule type" value="Genomic_DNA"/>
</dbReference>
<sequence>MAGVDECLRRLMALQGVLGAGLIDFPTGSSLGTAGRGHDRSYAEDAAEMIHATLRTAAFATVGDPGAVEDVVITAANGYHLLRPLPAATVARVVIYLWLDRTTGNLAVTQRQLTAIAAEFSAN</sequence>
<organism evidence="1 2">
    <name type="scientific">Allocatelliglobosispora scoriae</name>
    <dbReference type="NCBI Taxonomy" id="643052"/>
    <lineage>
        <taxon>Bacteria</taxon>
        <taxon>Bacillati</taxon>
        <taxon>Actinomycetota</taxon>
        <taxon>Actinomycetes</taxon>
        <taxon>Micromonosporales</taxon>
        <taxon>Micromonosporaceae</taxon>
        <taxon>Allocatelliglobosispora</taxon>
    </lineage>
</organism>
<protein>
    <recommendedName>
        <fullName evidence="3">Roadblock/LAMTOR2 domain-containing protein</fullName>
    </recommendedName>
</protein>
<name>A0A841C1B4_9ACTN</name>
<evidence type="ECO:0000313" key="1">
    <source>
        <dbReference type="EMBL" id="MBB5872760.1"/>
    </source>
</evidence>
<comment type="caution">
    <text evidence="1">The sequence shown here is derived from an EMBL/GenBank/DDBJ whole genome shotgun (WGS) entry which is preliminary data.</text>
</comment>
<dbReference type="RefSeq" id="WP_184842890.1">
    <property type="nucleotide sequence ID" value="NZ_JACHMN010000003.1"/>
</dbReference>
<accession>A0A841C1B4</accession>